<protein>
    <submittedName>
        <fullName evidence="1">Uncharacterized protein</fullName>
    </submittedName>
</protein>
<accession>A0ABU8TIR2</accession>
<evidence type="ECO:0000313" key="2">
    <source>
        <dbReference type="Proteomes" id="UP001385499"/>
    </source>
</evidence>
<gene>
    <name evidence="1" type="ORF">V6575_08125</name>
</gene>
<keyword evidence="2" id="KW-1185">Reference proteome</keyword>
<reference evidence="1 2" key="1">
    <citation type="submission" date="2024-02" db="EMBL/GenBank/DDBJ databases">
        <title>Roseibium algae sp. nov., isolated from marine alga (Grateloupia sp.), showing potential in myo-inositol conversion.</title>
        <authorList>
            <person name="Wang Y."/>
        </authorList>
    </citation>
    <scope>NUCLEOTIDE SEQUENCE [LARGE SCALE GENOMIC DNA]</scope>
    <source>
        <strain evidence="1 2">H3510</strain>
    </source>
</reference>
<name>A0ABU8TIR2_9HYPH</name>
<dbReference type="Proteomes" id="UP001385499">
    <property type="component" value="Unassembled WGS sequence"/>
</dbReference>
<dbReference type="EMBL" id="JBAKIA010000004">
    <property type="protein sequence ID" value="MEJ8474053.1"/>
    <property type="molecule type" value="Genomic_DNA"/>
</dbReference>
<proteinExistence type="predicted"/>
<evidence type="ECO:0000313" key="1">
    <source>
        <dbReference type="EMBL" id="MEJ8474053.1"/>
    </source>
</evidence>
<comment type="caution">
    <text evidence="1">The sequence shown here is derived from an EMBL/GenBank/DDBJ whole genome shotgun (WGS) entry which is preliminary data.</text>
</comment>
<dbReference type="RefSeq" id="WP_340273762.1">
    <property type="nucleotide sequence ID" value="NZ_JBAKIA010000004.1"/>
</dbReference>
<organism evidence="1 2">
    <name type="scientific">Roseibium algae</name>
    <dbReference type="NCBI Taxonomy" id="3123038"/>
    <lineage>
        <taxon>Bacteria</taxon>
        <taxon>Pseudomonadati</taxon>
        <taxon>Pseudomonadota</taxon>
        <taxon>Alphaproteobacteria</taxon>
        <taxon>Hyphomicrobiales</taxon>
        <taxon>Stappiaceae</taxon>
        <taxon>Roseibium</taxon>
    </lineage>
</organism>
<sequence>MTPLFAPSSSSIRPSEAGGIITTATEAKLFLHQREYNETIISLAPDASVLLRQAGHDVLELEDVITGFTHARILVRATAYLDTIETRLLNLGWYPGEIEAVRIFLFNFIPPLLLLQKALATCSKTDLSIVIDGALLSGQSRDDAFQKLAEQISGSFGALLPRTQYNQLHARFCHLANRLILKLIGSRPTIYQLDHATPFTWRVSNLLADGRPDTAIVSVRHPGKTLIASLRRTLKSLAAAASNPQKRKEIRLFRASSLPRPVPVQASSLPCMIDGAPILDEAIRRGIAKYLPRIQHDNDAGAQLAQLHQPNVVVLDHLIQPSVIRAAQDFAERGIPSIMINHGSDTFQANRLANLGAALWARHGRLNMPGLDTLLCKSPLTSALPPVVLKNAPAIQAINIGTPYRQAETKGSDFLVVMAGNYRELHGHVPFVSETPGEYLRGLLEFARAAAQVGGLRLLIKLKPKKTGLPLDWLAETLSGDEFNGQVQVDTATPFKTLFETMDLLVGNNSATLQEALDNKVPLFLNTWRRQYCHFPARMTPPEGRDRAAAYAVKHADDLVPMLSAIRDCHEERLSSAELSGLVWKPEDLSTTHDYLSHALDPQGG</sequence>